<reference evidence="9 10" key="1">
    <citation type="submission" date="2018-03" db="EMBL/GenBank/DDBJ databases">
        <title>Draft genome sequence of Rohu Carp (Labeo rohita).</title>
        <authorList>
            <person name="Das P."/>
            <person name="Kushwaha B."/>
            <person name="Joshi C.G."/>
            <person name="Kumar D."/>
            <person name="Nagpure N.S."/>
            <person name="Sahoo L."/>
            <person name="Das S.P."/>
            <person name="Bit A."/>
            <person name="Patnaik S."/>
            <person name="Meher P.K."/>
            <person name="Jayasankar P."/>
            <person name="Koringa P.G."/>
            <person name="Patel N.V."/>
            <person name="Hinsu A.T."/>
            <person name="Kumar R."/>
            <person name="Pandey M."/>
            <person name="Agarwal S."/>
            <person name="Srivastava S."/>
            <person name="Singh M."/>
            <person name="Iquebal M.A."/>
            <person name="Jaiswal S."/>
            <person name="Angadi U.B."/>
            <person name="Kumar N."/>
            <person name="Raza M."/>
            <person name="Shah T.M."/>
            <person name="Rai A."/>
            <person name="Jena J.K."/>
        </authorList>
    </citation>
    <scope>NUCLEOTIDE SEQUENCE [LARGE SCALE GENOMIC DNA]</scope>
    <source>
        <strain evidence="9">DASCIFA01</strain>
        <tissue evidence="9">Testis</tissue>
    </source>
</reference>
<feature type="domain" description="PARP catalytic" evidence="8">
    <location>
        <begin position="109"/>
        <end position="285"/>
    </location>
</feature>
<comment type="subcellular location">
    <subcellularLocation>
        <location evidence="1">Nucleus</location>
    </subcellularLocation>
</comment>
<dbReference type="GO" id="GO:0005737">
    <property type="term" value="C:cytoplasm"/>
    <property type="evidence" value="ECO:0007669"/>
    <property type="project" value="TreeGrafter"/>
</dbReference>
<keyword evidence="5" id="KW-0539">Nucleus</keyword>
<evidence type="ECO:0000256" key="1">
    <source>
        <dbReference type="ARBA" id="ARBA00004123"/>
    </source>
</evidence>
<evidence type="ECO:0000256" key="3">
    <source>
        <dbReference type="ARBA" id="ARBA00022679"/>
    </source>
</evidence>
<dbReference type="PROSITE" id="PS51059">
    <property type="entry name" value="PARP_CATALYTIC"/>
    <property type="match status" value="1"/>
</dbReference>
<dbReference type="GO" id="GO:0003714">
    <property type="term" value="F:transcription corepressor activity"/>
    <property type="evidence" value="ECO:0007669"/>
    <property type="project" value="TreeGrafter"/>
</dbReference>
<keyword evidence="2 7" id="KW-0328">Glycosyltransferase</keyword>
<dbReference type="STRING" id="84645.A0A498NDY0"/>
<evidence type="ECO:0000256" key="6">
    <source>
        <dbReference type="ARBA" id="ARBA00024347"/>
    </source>
</evidence>
<name>A0A498NDY0_LABRO</name>
<protein>
    <recommendedName>
        <fullName evidence="7">Poly [ADP-ribose] polymerase</fullName>
        <shortName evidence="7">PARP</shortName>
        <ecNumber evidence="7">2.4.2.-</ecNumber>
    </recommendedName>
</protein>
<dbReference type="Proteomes" id="UP000290572">
    <property type="component" value="Unassembled WGS sequence"/>
</dbReference>
<comment type="similarity">
    <text evidence="6">Belongs to the ARTD/PARP family.</text>
</comment>
<evidence type="ECO:0000256" key="5">
    <source>
        <dbReference type="ARBA" id="ARBA00023242"/>
    </source>
</evidence>
<dbReference type="PANTHER" id="PTHR14453:SF106">
    <property type="entry name" value="POLY [ADP-RIBOSE] POLYMERASE"/>
    <property type="match status" value="1"/>
</dbReference>
<dbReference type="GO" id="GO:0010629">
    <property type="term" value="P:negative regulation of gene expression"/>
    <property type="evidence" value="ECO:0007669"/>
    <property type="project" value="TreeGrafter"/>
</dbReference>
<evidence type="ECO:0000313" key="10">
    <source>
        <dbReference type="Proteomes" id="UP000290572"/>
    </source>
</evidence>
<dbReference type="InterPro" id="IPR052056">
    <property type="entry name" value="Mono-ARTD/PARP"/>
</dbReference>
<dbReference type="Gene3D" id="3.30.720.50">
    <property type="match status" value="1"/>
</dbReference>
<evidence type="ECO:0000256" key="7">
    <source>
        <dbReference type="RuleBase" id="RU362114"/>
    </source>
</evidence>
<keyword evidence="4 7" id="KW-0520">NAD</keyword>
<evidence type="ECO:0000259" key="8">
    <source>
        <dbReference type="PROSITE" id="PS51059"/>
    </source>
</evidence>
<sequence>MIQLLFISSTEDGEKLNAIQRKLTVSVRLEKKGQDSVITLEGLTRGVQIAESHIRDIIKKAYRKRQPSVRIMINNDEYEADLTHKEATKRGIRIELNRKDLQAAAHSPLPLHWEDMKGQSVVLVKLAAGSKEYAEVEKEFKRIKLTNNIINEELEDKNEHKNNEKLLFHGTGPDRTDQINNHGFNRSFAGMNGAMYGNGSYFAVDPHYSAQGYSKPDVNGHKRMYLVRVLVGDFTQGKQGLLVPPPKISNCADFYNSVNDNMNNQTMFVIFNDVQAYPEYLITFQ</sequence>
<gene>
    <name evidence="9" type="ORF">ROHU_018272</name>
</gene>
<dbReference type="GO" id="GO:0003950">
    <property type="term" value="F:NAD+ poly-ADP-ribosyltransferase activity"/>
    <property type="evidence" value="ECO:0007669"/>
    <property type="project" value="UniProtKB-UniRule"/>
</dbReference>
<dbReference type="InterPro" id="IPR037197">
    <property type="entry name" value="WWE_dom_sf"/>
</dbReference>
<dbReference type="Gene3D" id="3.90.228.10">
    <property type="match status" value="1"/>
</dbReference>
<dbReference type="GO" id="GO:0070212">
    <property type="term" value="P:protein poly-ADP-ribosylation"/>
    <property type="evidence" value="ECO:0007669"/>
    <property type="project" value="TreeGrafter"/>
</dbReference>
<dbReference type="Pfam" id="PF23254">
    <property type="entry name" value="KH_PARP14_8"/>
    <property type="match status" value="1"/>
</dbReference>
<comment type="caution">
    <text evidence="9">The sequence shown here is derived from an EMBL/GenBank/DDBJ whole genome shotgun (WGS) entry which is preliminary data.</text>
</comment>
<dbReference type="AlphaFoldDB" id="A0A498NDY0"/>
<dbReference type="Pfam" id="PF00644">
    <property type="entry name" value="PARP"/>
    <property type="match status" value="1"/>
</dbReference>
<dbReference type="PANTHER" id="PTHR14453">
    <property type="entry name" value="PARP/ZINC FINGER CCCH TYPE DOMAIN CONTAINING PROTEIN"/>
    <property type="match status" value="1"/>
</dbReference>
<evidence type="ECO:0000256" key="4">
    <source>
        <dbReference type="ARBA" id="ARBA00023027"/>
    </source>
</evidence>
<proteinExistence type="inferred from homology"/>
<organism evidence="9 10">
    <name type="scientific">Labeo rohita</name>
    <name type="common">Indian major carp</name>
    <name type="synonym">Cyprinus rohita</name>
    <dbReference type="NCBI Taxonomy" id="84645"/>
    <lineage>
        <taxon>Eukaryota</taxon>
        <taxon>Metazoa</taxon>
        <taxon>Chordata</taxon>
        <taxon>Craniata</taxon>
        <taxon>Vertebrata</taxon>
        <taxon>Euteleostomi</taxon>
        <taxon>Actinopterygii</taxon>
        <taxon>Neopterygii</taxon>
        <taxon>Teleostei</taxon>
        <taxon>Ostariophysi</taxon>
        <taxon>Cypriniformes</taxon>
        <taxon>Cyprinidae</taxon>
        <taxon>Labeoninae</taxon>
        <taxon>Labeonini</taxon>
        <taxon>Labeo</taxon>
    </lineage>
</organism>
<dbReference type="CDD" id="cd01439">
    <property type="entry name" value="TCCD_inducible_PARP_like"/>
    <property type="match status" value="1"/>
</dbReference>
<accession>A0A498NDY0</accession>
<dbReference type="EC" id="2.4.2.-" evidence="7"/>
<dbReference type="GO" id="GO:0005634">
    <property type="term" value="C:nucleus"/>
    <property type="evidence" value="ECO:0007669"/>
    <property type="project" value="UniProtKB-SubCell"/>
</dbReference>
<dbReference type="InterPro" id="IPR057049">
    <property type="entry name" value="PARP14_KH_8"/>
</dbReference>
<evidence type="ECO:0000256" key="2">
    <source>
        <dbReference type="ARBA" id="ARBA00022676"/>
    </source>
</evidence>
<dbReference type="InterPro" id="IPR012317">
    <property type="entry name" value="Poly(ADP-ribose)pol_cat_dom"/>
</dbReference>
<evidence type="ECO:0000313" key="9">
    <source>
        <dbReference type="EMBL" id="RXN29686.1"/>
    </source>
</evidence>
<dbReference type="SUPFAM" id="SSF56399">
    <property type="entry name" value="ADP-ribosylation"/>
    <property type="match status" value="1"/>
</dbReference>
<keyword evidence="3 7" id="KW-0808">Transferase</keyword>
<dbReference type="GO" id="GO:1990404">
    <property type="term" value="F:NAD+-protein mono-ADP-ribosyltransferase activity"/>
    <property type="evidence" value="ECO:0007669"/>
    <property type="project" value="TreeGrafter"/>
</dbReference>
<keyword evidence="10" id="KW-1185">Reference proteome</keyword>
<dbReference type="EMBL" id="QBIY01011748">
    <property type="protein sequence ID" value="RXN29686.1"/>
    <property type="molecule type" value="Genomic_DNA"/>
</dbReference>